<gene>
    <name evidence="2" type="ORF">ORY91_000023</name>
    <name evidence="3" type="ORF">V9W64_09855</name>
</gene>
<dbReference type="AlphaFoldDB" id="A0A9X4E319"/>
<dbReference type="PROSITE" id="PS51197">
    <property type="entry name" value="HTH_RRF2_2"/>
    <property type="match status" value="1"/>
</dbReference>
<name>A0A9X4E319_9NEIS</name>
<accession>A0A9X4E319</accession>
<dbReference type="GO" id="GO:0003700">
    <property type="term" value="F:DNA-binding transcription factor activity"/>
    <property type="evidence" value="ECO:0007669"/>
    <property type="project" value="TreeGrafter"/>
</dbReference>
<dbReference type="InterPro" id="IPR000944">
    <property type="entry name" value="Tscrpt_reg_Rrf2"/>
</dbReference>
<dbReference type="RefSeq" id="WP_274585806.1">
    <property type="nucleotide sequence ID" value="NZ_CP146598.1"/>
</dbReference>
<dbReference type="GO" id="GO:0005829">
    <property type="term" value="C:cytosol"/>
    <property type="evidence" value="ECO:0007669"/>
    <property type="project" value="TreeGrafter"/>
</dbReference>
<dbReference type="EMBL" id="CP146598">
    <property type="protein sequence ID" value="WWY02978.1"/>
    <property type="molecule type" value="Genomic_DNA"/>
</dbReference>
<dbReference type="SUPFAM" id="SSF46785">
    <property type="entry name" value="Winged helix' DNA-binding domain"/>
    <property type="match status" value="1"/>
</dbReference>
<dbReference type="PANTHER" id="PTHR33221">
    <property type="entry name" value="WINGED HELIX-TURN-HELIX TRANSCRIPTIONAL REGULATOR, RRF2 FAMILY"/>
    <property type="match status" value="1"/>
</dbReference>
<dbReference type="PANTHER" id="PTHR33221:SF4">
    <property type="entry name" value="HTH-TYPE TRANSCRIPTIONAL REPRESSOR NSRR"/>
    <property type="match status" value="1"/>
</dbReference>
<dbReference type="GO" id="GO:0003677">
    <property type="term" value="F:DNA binding"/>
    <property type="evidence" value="ECO:0007669"/>
    <property type="project" value="UniProtKB-KW"/>
</dbReference>
<dbReference type="InterPro" id="IPR036390">
    <property type="entry name" value="WH_DNA-bd_sf"/>
</dbReference>
<evidence type="ECO:0000313" key="4">
    <source>
        <dbReference type="Proteomes" id="UP001149607"/>
    </source>
</evidence>
<evidence type="ECO:0000313" key="2">
    <source>
        <dbReference type="EMBL" id="MDD9328761.1"/>
    </source>
</evidence>
<dbReference type="Pfam" id="PF02082">
    <property type="entry name" value="Rrf2"/>
    <property type="match status" value="1"/>
</dbReference>
<dbReference type="Proteomes" id="UP001149607">
    <property type="component" value="Chromosome"/>
</dbReference>
<dbReference type="NCBIfam" id="TIGR00738">
    <property type="entry name" value="rrf2_super"/>
    <property type="match status" value="1"/>
</dbReference>
<reference evidence="3" key="2">
    <citation type="submission" date="2024-02" db="EMBL/GenBank/DDBJ databases">
        <title>Neisseria leonii sp. nov.</title>
        <authorList>
            <person name="Boutroux M."/>
            <person name="Favre-Rochex S."/>
            <person name="Gorgette O."/>
            <person name="Touak G."/>
            <person name="Muhle E."/>
            <person name="Chesneau O."/>
            <person name="Clermont D."/>
            <person name="Rahi P."/>
        </authorList>
    </citation>
    <scope>NUCLEOTIDE SEQUENCE</scope>
    <source>
        <strain evidence="3">51.81</strain>
    </source>
</reference>
<evidence type="ECO:0000313" key="3">
    <source>
        <dbReference type="EMBL" id="WWY02978.1"/>
    </source>
</evidence>
<protein>
    <submittedName>
        <fullName evidence="2">Rrf2 family transcriptional regulator</fullName>
    </submittedName>
</protein>
<keyword evidence="4" id="KW-1185">Reference proteome</keyword>
<dbReference type="Gene3D" id="1.10.10.10">
    <property type="entry name" value="Winged helix-like DNA-binding domain superfamily/Winged helix DNA-binding domain"/>
    <property type="match status" value="1"/>
</dbReference>
<dbReference type="EMBL" id="JAPQFL010000010">
    <property type="protein sequence ID" value="MDD9328761.1"/>
    <property type="molecule type" value="Genomic_DNA"/>
</dbReference>
<evidence type="ECO:0000256" key="1">
    <source>
        <dbReference type="ARBA" id="ARBA00023125"/>
    </source>
</evidence>
<dbReference type="InterPro" id="IPR036388">
    <property type="entry name" value="WH-like_DNA-bd_sf"/>
</dbReference>
<reference evidence="2" key="1">
    <citation type="submission" date="2022-10" db="EMBL/GenBank/DDBJ databases">
        <authorList>
            <person name="Boutroux M."/>
        </authorList>
    </citation>
    <scope>NUCLEOTIDE SEQUENCE</scope>
    <source>
        <strain evidence="2">51.81</strain>
    </source>
</reference>
<sequence length="157" mass="16857">MYITQHTDFALRVLIYTAAHEGKLVNIAEIADAYRISKSHLMKVVTALVKGGFLHSIRGKGGGLQLAAPAEQIRIGAVIRHLEPVQLVECMGEGSQCVISGSCRLAVVLDGAAQAFFNHLDSFTLADMLNRQTVGILVKPVKNTKGVTPPTHLTNGK</sequence>
<keyword evidence="1" id="KW-0238">DNA-binding</keyword>
<proteinExistence type="predicted"/>
<organism evidence="2">
    <name type="scientific">Neisseria leonii</name>
    <dbReference type="NCBI Taxonomy" id="2995413"/>
    <lineage>
        <taxon>Bacteria</taxon>
        <taxon>Pseudomonadati</taxon>
        <taxon>Pseudomonadota</taxon>
        <taxon>Betaproteobacteria</taxon>
        <taxon>Neisseriales</taxon>
        <taxon>Neisseriaceae</taxon>
        <taxon>Neisseria</taxon>
    </lineage>
</organism>